<protein>
    <submittedName>
        <fullName evidence="1">Uncharacterized protein</fullName>
    </submittedName>
</protein>
<keyword evidence="2" id="KW-1185">Reference proteome</keyword>
<proteinExistence type="predicted"/>
<dbReference type="RefSeq" id="WP_220466661.1">
    <property type="nucleotide sequence ID" value="NZ_JACGXS010000003.1"/>
</dbReference>
<name>A0A7W3IHI1_9GAMM</name>
<evidence type="ECO:0000313" key="1">
    <source>
        <dbReference type="EMBL" id="MBA8681907.1"/>
    </source>
</evidence>
<comment type="caution">
    <text evidence="1">The sequence shown here is derived from an EMBL/GenBank/DDBJ whole genome shotgun (WGS) entry which is preliminary data.</text>
</comment>
<dbReference type="EMBL" id="JACGXS010000003">
    <property type="protein sequence ID" value="MBA8681907.1"/>
    <property type="molecule type" value="Genomic_DNA"/>
</dbReference>
<dbReference type="AlphaFoldDB" id="A0A7W3IHI1"/>
<gene>
    <name evidence="1" type="ORF">H4O11_08765</name>
</gene>
<sequence length="139" mass="14366">MPAVIAAAYGISHSSEATSAIGDDVIGKGRAFIVRCSCRCFSAALNGSARFRCGRVVSVRCQAGSSAAAGKDDAGGEVVSQGAHGRMVHRVLANVDDVNEHIASMAFPKAHKRGGQVRKIPQKISCSADADSDHTRAAD</sequence>
<organism evidence="1 2">
    <name type="scientific">Stenotrophomonas tumulicola</name>
    <dbReference type="NCBI Taxonomy" id="1685415"/>
    <lineage>
        <taxon>Bacteria</taxon>
        <taxon>Pseudomonadati</taxon>
        <taxon>Pseudomonadota</taxon>
        <taxon>Gammaproteobacteria</taxon>
        <taxon>Lysobacterales</taxon>
        <taxon>Lysobacteraceae</taxon>
        <taxon>Stenotrophomonas</taxon>
    </lineage>
</organism>
<evidence type="ECO:0000313" key="2">
    <source>
        <dbReference type="Proteomes" id="UP000547058"/>
    </source>
</evidence>
<accession>A0A7W3IHI1</accession>
<reference evidence="1 2" key="1">
    <citation type="submission" date="2020-08" db="EMBL/GenBank/DDBJ databases">
        <title>Stenotrophomonas tumulicola JCM 30961.</title>
        <authorList>
            <person name="Deng Y."/>
        </authorList>
    </citation>
    <scope>NUCLEOTIDE SEQUENCE [LARGE SCALE GENOMIC DNA]</scope>
    <source>
        <strain evidence="1 2">JCM 30961</strain>
    </source>
</reference>
<dbReference type="Proteomes" id="UP000547058">
    <property type="component" value="Unassembled WGS sequence"/>
</dbReference>